<gene>
    <name evidence="1" type="ORF">CR513_28692</name>
</gene>
<reference evidence="1" key="1">
    <citation type="submission" date="2018-05" db="EMBL/GenBank/DDBJ databases">
        <title>Draft genome of Mucuna pruriens seed.</title>
        <authorList>
            <person name="Nnadi N.E."/>
            <person name="Vos R."/>
            <person name="Hasami M.H."/>
            <person name="Devisetty U.K."/>
            <person name="Aguiy J.C."/>
        </authorList>
    </citation>
    <scope>NUCLEOTIDE SEQUENCE [LARGE SCALE GENOMIC DNA]</scope>
    <source>
        <strain evidence="1">JCA_2017</strain>
    </source>
</reference>
<dbReference type="Proteomes" id="UP000257109">
    <property type="component" value="Unassembled WGS sequence"/>
</dbReference>
<dbReference type="AlphaFoldDB" id="A0A371GG68"/>
<comment type="caution">
    <text evidence="1">The sequence shown here is derived from an EMBL/GenBank/DDBJ whole genome shotgun (WGS) entry which is preliminary data.</text>
</comment>
<organism evidence="1 2">
    <name type="scientific">Mucuna pruriens</name>
    <name type="common">Velvet bean</name>
    <name type="synonym">Dolichos pruriens</name>
    <dbReference type="NCBI Taxonomy" id="157652"/>
    <lineage>
        <taxon>Eukaryota</taxon>
        <taxon>Viridiplantae</taxon>
        <taxon>Streptophyta</taxon>
        <taxon>Embryophyta</taxon>
        <taxon>Tracheophyta</taxon>
        <taxon>Spermatophyta</taxon>
        <taxon>Magnoliopsida</taxon>
        <taxon>eudicotyledons</taxon>
        <taxon>Gunneridae</taxon>
        <taxon>Pentapetalae</taxon>
        <taxon>rosids</taxon>
        <taxon>fabids</taxon>
        <taxon>Fabales</taxon>
        <taxon>Fabaceae</taxon>
        <taxon>Papilionoideae</taxon>
        <taxon>50 kb inversion clade</taxon>
        <taxon>NPAAA clade</taxon>
        <taxon>indigoferoid/millettioid clade</taxon>
        <taxon>Phaseoleae</taxon>
        <taxon>Mucuna</taxon>
    </lineage>
</organism>
<dbReference type="SUPFAM" id="SSF56672">
    <property type="entry name" value="DNA/RNA polymerases"/>
    <property type="match status" value="1"/>
</dbReference>
<protein>
    <recommendedName>
        <fullName evidence="3">Reverse transcriptase domain-containing protein</fullName>
    </recommendedName>
</protein>
<dbReference type="EMBL" id="QJKJ01005635">
    <property type="protein sequence ID" value="RDX89569.1"/>
    <property type="molecule type" value="Genomic_DNA"/>
</dbReference>
<evidence type="ECO:0008006" key="3">
    <source>
        <dbReference type="Google" id="ProtNLM"/>
    </source>
</evidence>
<dbReference type="InterPro" id="IPR043128">
    <property type="entry name" value="Rev_trsase/Diguanyl_cyclase"/>
</dbReference>
<dbReference type="InterPro" id="IPR043502">
    <property type="entry name" value="DNA/RNA_pol_sf"/>
</dbReference>
<name>A0A371GG68_MUCPR</name>
<dbReference type="Gene3D" id="3.30.70.270">
    <property type="match status" value="1"/>
</dbReference>
<evidence type="ECO:0000313" key="2">
    <source>
        <dbReference type="Proteomes" id="UP000257109"/>
    </source>
</evidence>
<feature type="non-terminal residue" evidence="1">
    <location>
        <position position="1"/>
    </location>
</feature>
<proteinExistence type="predicted"/>
<accession>A0A371GG68</accession>
<sequence>MDSSTTYKFRLHQNAKIRPLSLVLFESFAYKGCYMVYATLNCIEVFMDNFTIYNSSFDTCLGSMTKVLDRCIVTNLILNFDKCHFIVIKDIVLWNLISSIGIKVDITKLIYSSMTSTKESCL</sequence>
<keyword evidence="2" id="KW-1185">Reference proteome</keyword>
<evidence type="ECO:0000313" key="1">
    <source>
        <dbReference type="EMBL" id="RDX89569.1"/>
    </source>
</evidence>